<reference evidence="3 6" key="3">
    <citation type="submission" date="2017-11" db="EMBL/GenBank/DDBJ databases">
        <authorList>
            <person name="Han C.G."/>
        </authorList>
    </citation>
    <scope>NUCLEOTIDE SEQUENCE [LARGE SCALE GENOMIC DNA]</scope>
    <source>
        <strain evidence="3 6">ANC 5347</strain>
    </source>
</reference>
<accession>A0A2H9UQN9</accession>
<keyword evidence="1" id="KW-1133">Transmembrane helix</keyword>
<dbReference type="GeneID" id="97176232"/>
<evidence type="ECO:0000313" key="5">
    <source>
        <dbReference type="Proteomes" id="UP000023774"/>
    </source>
</evidence>
<dbReference type="Proteomes" id="UP000243446">
    <property type="component" value="Unassembled WGS sequence"/>
</dbReference>
<gene>
    <name evidence="3" type="ORF">CU320_01250</name>
    <name evidence="4" type="ORF">CWI32_11270</name>
    <name evidence="2" type="ORF">F906_01063</name>
</gene>
<dbReference type="EMBL" id="APRJ01000010">
    <property type="protein sequence ID" value="ENW87820.1"/>
    <property type="molecule type" value="Genomic_DNA"/>
</dbReference>
<dbReference type="EMBL" id="PHRG01000005">
    <property type="protein sequence ID" value="PJO74967.1"/>
    <property type="molecule type" value="Genomic_DNA"/>
</dbReference>
<keyword evidence="5" id="KW-1185">Reference proteome</keyword>
<evidence type="ECO:0000313" key="4">
    <source>
        <dbReference type="EMBL" id="PJO74967.1"/>
    </source>
</evidence>
<sequence length="152" mass="16888">MLSMELALAVKIAIIFSGIFLWIGMFTGVWKYWQIRQSPQSRAHYYVDIAHRSSLLYAPATLILAVLAYYSDLSSAMNLICVLVNIVFFSFSIAAYMLHGFLQDTTNQFKQPHQLGRFHLPGSLMSLAMLGLIIAELGGTGILLYGAFGGLF</sequence>
<keyword evidence="1" id="KW-0812">Transmembrane</keyword>
<organism evidence="2 5">
    <name type="scientific">Acinetobacter pseudolwoffii</name>
    <dbReference type="NCBI Taxonomy" id="2053287"/>
    <lineage>
        <taxon>Bacteria</taxon>
        <taxon>Pseudomonadati</taxon>
        <taxon>Pseudomonadota</taxon>
        <taxon>Gammaproteobacteria</taxon>
        <taxon>Moraxellales</taxon>
        <taxon>Moraxellaceae</taxon>
        <taxon>Acinetobacter</taxon>
    </lineage>
</organism>
<feature type="transmembrane region" description="Helical" evidence="1">
    <location>
        <begin position="12"/>
        <end position="33"/>
    </location>
</feature>
<dbReference type="AlphaFoldDB" id="N9M403"/>
<reference evidence="4 7" key="2">
    <citation type="submission" date="2017-11" db="EMBL/GenBank/DDBJ databases">
        <title>Revising the taxonomy of the Acinetobacter lwoffii group: the description of Acinetobacter pseudolwoffii sp. nov. and emended description of Acinetobacter lwoffii.</title>
        <authorList>
            <person name="Nemec A."/>
            <person name="Radolfova-Krizova L."/>
        </authorList>
    </citation>
    <scope>NUCLEOTIDE SEQUENCE [LARGE SCALE GENOMIC DNA]</scope>
    <source>
        <strain evidence="4 7">ANC 5044</strain>
    </source>
</reference>
<dbReference type="Proteomes" id="UP000023774">
    <property type="component" value="Unassembled WGS sequence"/>
</dbReference>
<feature type="transmembrane region" description="Helical" evidence="1">
    <location>
        <begin position="54"/>
        <end position="71"/>
    </location>
</feature>
<accession>A0A2H9YQP5</accession>
<evidence type="ECO:0000313" key="3">
    <source>
        <dbReference type="EMBL" id="PJI33994.1"/>
    </source>
</evidence>
<accession>N9M403</accession>
<dbReference type="HOGENOM" id="CLU_1718392_0_0_6"/>
<comment type="caution">
    <text evidence="2">The sequence shown here is derived from an EMBL/GenBank/DDBJ whole genome shotgun (WGS) entry which is preliminary data.</text>
</comment>
<dbReference type="RefSeq" id="WP_005097113.1">
    <property type="nucleotide sequence ID" value="NZ_CBDBYO010000007.1"/>
</dbReference>
<feature type="transmembrane region" description="Helical" evidence="1">
    <location>
        <begin position="77"/>
        <end position="102"/>
    </location>
</feature>
<protein>
    <recommendedName>
        <fullName evidence="8">Integral membrane protein</fullName>
    </recommendedName>
</protein>
<dbReference type="PATRIC" id="fig|1217709.3.peg.1022"/>
<dbReference type="EMBL" id="PGOZ01000001">
    <property type="protein sequence ID" value="PJI33994.1"/>
    <property type="molecule type" value="Genomic_DNA"/>
</dbReference>
<evidence type="ECO:0000313" key="6">
    <source>
        <dbReference type="Proteomes" id="UP000242351"/>
    </source>
</evidence>
<reference evidence="3 6" key="4">
    <citation type="submission" date="2017-12" db="EMBL/GenBank/DDBJ databases">
        <title>Revising the taxonomy of the Acinetobacter lwoffii group: the description of Acinetobacter pseudolwoffii sp. nov. and emended description of Acinetobacter lwoffii.</title>
        <authorList>
            <person name="Nemec A."/>
        </authorList>
    </citation>
    <scope>NUCLEOTIDE SEQUENCE [LARGE SCALE GENOMIC DNA]</scope>
    <source>
        <strain evidence="3 6">ANC 5347</strain>
    </source>
</reference>
<keyword evidence="1" id="KW-0472">Membrane</keyword>
<evidence type="ECO:0008006" key="8">
    <source>
        <dbReference type="Google" id="ProtNLM"/>
    </source>
</evidence>
<evidence type="ECO:0000313" key="7">
    <source>
        <dbReference type="Proteomes" id="UP000243446"/>
    </source>
</evidence>
<evidence type="ECO:0000313" key="2">
    <source>
        <dbReference type="EMBL" id="ENW87820.1"/>
    </source>
</evidence>
<proteinExistence type="predicted"/>
<evidence type="ECO:0000256" key="1">
    <source>
        <dbReference type="SAM" id="Phobius"/>
    </source>
</evidence>
<dbReference type="OrthoDB" id="345818at2"/>
<feature type="transmembrane region" description="Helical" evidence="1">
    <location>
        <begin position="123"/>
        <end position="148"/>
    </location>
</feature>
<reference evidence="2 5" key="1">
    <citation type="submission" date="2013-02" db="EMBL/GenBank/DDBJ databases">
        <title>The Genome Sequence of Acinetobacter sp. NIPH 713.</title>
        <authorList>
            <consortium name="The Broad Institute Genome Sequencing Platform"/>
            <consortium name="The Broad Institute Genome Sequencing Center for Infectious Disease"/>
            <person name="Cerqueira G."/>
            <person name="Feldgarden M."/>
            <person name="Courvalin P."/>
            <person name="Perichon B."/>
            <person name="Grillot-Courvalin C."/>
            <person name="Clermont D."/>
            <person name="Rocha E."/>
            <person name="Yoon E.-J."/>
            <person name="Nemec A."/>
            <person name="Walker B."/>
            <person name="Young S.K."/>
            <person name="Zeng Q."/>
            <person name="Gargeya S."/>
            <person name="Fitzgerald M."/>
            <person name="Haas B."/>
            <person name="Abouelleil A."/>
            <person name="Alvarado L."/>
            <person name="Arachchi H.M."/>
            <person name="Berlin A.M."/>
            <person name="Chapman S.B."/>
            <person name="Dewar J."/>
            <person name="Goldberg J."/>
            <person name="Griggs A."/>
            <person name="Gujja S."/>
            <person name="Hansen M."/>
            <person name="Howarth C."/>
            <person name="Imamovic A."/>
            <person name="Larimer J."/>
            <person name="McCowan C."/>
            <person name="Murphy C."/>
            <person name="Neiman D."/>
            <person name="Pearson M."/>
            <person name="Priest M."/>
            <person name="Roberts A."/>
            <person name="Saif S."/>
            <person name="Shea T."/>
            <person name="Sisk P."/>
            <person name="Sykes S."/>
            <person name="Wortman J."/>
            <person name="Nusbaum C."/>
            <person name="Birren B."/>
        </authorList>
    </citation>
    <scope>NUCLEOTIDE SEQUENCE [LARGE SCALE GENOMIC DNA]</scope>
    <source>
        <strain evidence="2 5">NIPH 713</strain>
    </source>
</reference>
<name>N9M403_9GAMM</name>
<dbReference type="Proteomes" id="UP000242351">
    <property type="component" value="Unassembled WGS sequence"/>
</dbReference>